<gene>
    <name evidence="10" type="ORF">OH76DRAFT_598339</name>
</gene>
<evidence type="ECO:0000256" key="7">
    <source>
        <dbReference type="RuleBase" id="RU000304"/>
    </source>
</evidence>
<feature type="binding site" evidence="6">
    <location>
        <position position="62"/>
    </location>
    <ligand>
        <name>ATP</name>
        <dbReference type="ChEBI" id="CHEBI:30616"/>
    </ligand>
</feature>
<evidence type="ECO:0000259" key="9">
    <source>
        <dbReference type="PROSITE" id="PS50011"/>
    </source>
</evidence>
<keyword evidence="4" id="KW-0418">Kinase</keyword>
<dbReference type="SMART" id="SM00220">
    <property type="entry name" value="S_TKc"/>
    <property type="match status" value="1"/>
</dbReference>
<dbReference type="GO" id="GO:0005524">
    <property type="term" value="F:ATP binding"/>
    <property type="evidence" value="ECO:0007669"/>
    <property type="project" value="UniProtKB-UniRule"/>
</dbReference>
<evidence type="ECO:0000313" key="10">
    <source>
        <dbReference type="EMBL" id="RDX56117.1"/>
    </source>
</evidence>
<dbReference type="OrthoDB" id="541276at2759"/>
<dbReference type="PANTHER" id="PTHR24345">
    <property type="entry name" value="SERINE/THREONINE-PROTEIN KINASE PLK"/>
    <property type="match status" value="1"/>
</dbReference>
<keyword evidence="2" id="KW-0808">Transferase</keyword>
<evidence type="ECO:0000256" key="3">
    <source>
        <dbReference type="ARBA" id="ARBA00022741"/>
    </source>
</evidence>
<name>A0A371DU98_9APHY</name>
<proteinExistence type="inferred from homology"/>
<evidence type="ECO:0000256" key="5">
    <source>
        <dbReference type="ARBA" id="ARBA00022840"/>
    </source>
</evidence>
<dbReference type="PROSITE" id="PS00107">
    <property type="entry name" value="PROTEIN_KINASE_ATP"/>
    <property type="match status" value="1"/>
</dbReference>
<evidence type="ECO:0000256" key="1">
    <source>
        <dbReference type="ARBA" id="ARBA00022527"/>
    </source>
</evidence>
<dbReference type="Gene3D" id="1.10.510.10">
    <property type="entry name" value="Transferase(Phosphotransferase) domain 1"/>
    <property type="match status" value="1"/>
</dbReference>
<dbReference type="AlphaFoldDB" id="A0A371DU98"/>
<dbReference type="Pfam" id="PF00069">
    <property type="entry name" value="Pkinase"/>
    <property type="match status" value="1"/>
</dbReference>
<keyword evidence="1 7" id="KW-0723">Serine/threonine-protein kinase</keyword>
<dbReference type="STRING" id="139420.A0A371DU98"/>
<dbReference type="SUPFAM" id="SSF56112">
    <property type="entry name" value="Protein kinase-like (PK-like)"/>
    <property type="match status" value="1"/>
</dbReference>
<dbReference type="InterPro" id="IPR008271">
    <property type="entry name" value="Ser/Thr_kinase_AS"/>
</dbReference>
<dbReference type="InterPro" id="IPR011009">
    <property type="entry name" value="Kinase-like_dom_sf"/>
</dbReference>
<comment type="similarity">
    <text evidence="7">Belongs to the protein kinase superfamily.</text>
</comment>
<dbReference type="GO" id="GO:0004674">
    <property type="term" value="F:protein serine/threonine kinase activity"/>
    <property type="evidence" value="ECO:0007669"/>
    <property type="project" value="UniProtKB-KW"/>
</dbReference>
<dbReference type="PANTHER" id="PTHR24345:SF0">
    <property type="entry name" value="CELL CYCLE SERINE_THREONINE-PROTEIN KINASE CDC5_MSD2"/>
    <property type="match status" value="1"/>
</dbReference>
<evidence type="ECO:0000256" key="6">
    <source>
        <dbReference type="PROSITE-ProRule" id="PRU10141"/>
    </source>
</evidence>
<evidence type="ECO:0000313" key="11">
    <source>
        <dbReference type="Proteomes" id="UP000256964"/>
    </source>
</evidence>
<dbReference type="GO" id="GO:0005634">
    <property type="term" value="C:nucleus"/>
    <property type="evidence" value="ECO:0007669"/>
    <property type="project" value="TreeGrafter"/>
</dbReference>
<dbReference type="InterPro" id="IPR000719">
    <property type="entry name" value="Prot_kinase_dom"/>
</dbReference>
<keyword evidence="3 6" id="KW-0547">Nucleotide-binding</keyword>
<keyword evidence="5 6" id="KW-0067">ATP-binding</keyword>
<feature type="region of interest" description="Disordered" evidence="8">
    <location>
        <begin position="378"/>
        <end position="409"/>
    </location>
</feature>
<evidence type="ECO:0000256" key="2">
    <source>
        <dbReference type="ARBA" id="ARBA00022679"/>
    </source>
</evidence>
<organism evidence="10 11">
    <name type="scientific">Lentinus brumalis</name>
    <dbReference type="NCBI Taxonomy" id="2498619"/>
    <lineage>
        <taxon>Eukaryota</taxon>
        <taxon>Fungi</taxon>
        <taxon>Dikarya</taxon>
        <taxon>Basidiomycota</taxon>
        <taxon>Agaricomycotina</taxon>
        <taxon>Agaricomycetes</taxon>
        <taxon>Polyporales</taxon>
        <taxon>Polyporaceae</taxon>
        <taxon>Lentinus</taxon>
    </lineage>
</organism>
<dbReference type="EMBL" id="KZ857381">
    <property type="protein sequence ID" value="RDX56117.1"/>
    <property type="molecule type" value="Genomic_DNA"/>
</dbReference>
<dbReference type="InterPro" id="IPR017441">
    <property type="entry name" value="Protein_kinase_ATP_BS"/>
</dbReference>
<sequence>MSQPCIATMGPAADSMPDLTGCVIDDRFQLLTMLGSGSFGVVYHAIDLDPLADQDRLDVAVKIISKASRTLSELEMVRREVALQAEVSHHQNVVQIYDAFEDNDYFYIVLDFCKGGDLYEQVCIKEVYAGKDELLRGAFLSLISAVQACHKARIFHRDLKPENIMTNEDGSEVYVADFGLATDKNVSNEHRVGTEGYMSPECLGSLGGLKPYCTRFGDIWALGVILVNMITGRQPWRMAEPVDECFAWFLTDPHMLMKSLPISDGVNAILHRIFVLNPLRRITLTELRRAILEVDTFFPEKDELAEYSAEEETAAASMQCGGQSSDEAVVGSIPHFEEGVNEDGMRSNFHSVKKARLNEDDDEEFIFLVAKFPVREDDESSISSASSRDTHASAKSSSTTPKRPPMDCKGACMAGRTFGEAVYQRGKRKRTHPVCESV</sequence>
<dbReference type="PROSITE" id="PS00108">
    <property type="entry name" value="PROTEIN_KINASE_ST"/>
    <property type="match status" value="1"/>
</dbReference>
<accession>A0A371DU98</accession>
<reference evidence="10 11" key="1">
    <citation type="journal article" date="2018" name="Biotechnol. Biofuels">
        <title>Integrative visual omics of the white-rot fungus Polyporus brumalis exposes the biotechnological potential of its oxidative enzymes for delignifying raw plant biomass.</title>
        <authorList>
            <person name="Miyauchi S."/>
            <person name="Rancon A."/>
            <person name="Drula E."/>
            <person name="Hage H."/>
            <person name="Chaduli D."/>
            <person name="Favel A."/>
            <person name="Grisel S."/>
            <person name="Henrissat B."/>
            <person name="Herpoel-Gimbert I."/>
            <person name="Ruiz-Duenas F.J."/>
            <person name="Chevret D."/>
            <person name="Hainaut M."/>
            <person name="Lin J."/>
            <person name="Wang M."/>
            <person name="Pangilinan J."/>
            <person name="Lipzen A."/>
            <person name="Lesage-Meessen L."/>
            <person name="Navarro D."/>
            <person name="Riley R."/>
            <person name="Grigoriev I.V."/>
            <person name="Zhou S."/>
            <person name="Raouche S."/>
            <person name="Rosso M.N."/>
        </authorList>
    </citation>
    <scope>NUCLEOTIDE SEQUENCE [LARGE SCALE GENOMIC DNA]</scope>
    <source>
        <strain evidence="10 11">BRFM 1820</strain>
    </source>
</reference>
<evidence type="ECO:0000256" key="4">
    <source>
        <dbReference type="ARBA" id="ARBA00022777"/>
    </source>
</evidence>
<protein>
    <submittedName>
        <fullName evidence="10">Kinase-like protein</fullName>
    </submittedName>
</protein>
<dbReference type="Proteomes" id="UP000256964">
    <property type="component" value="Unassembled WGS sequence"/>
</dbReference>
<dbReference type="PROSITE" id="PS50011">
    <property type="entry name" value="PROTEIN_KINASE_DOM"/>
    <property type="match status" value="1"/>
</dbReference>
<feature type="domain" description="Protein kinase" evidence="9">
    <location>
        <begin position="28"/>
        <end position="298"/>
    </location>
</feature>
<evidence type="ECO:0000256" key="8">
    <source>
        <dbReference type="SAM" id="MobiDB-lite"/>
    </source>
</evidence>
<keyword evidence="11" id="KW-1185">Reference proteome</keyword>